<dbReference type="InterPro" id="IPR001846">
    <property type="entry name" value="VWF_type-D"/>
</dbReference>
<name>A0A183BHQ0_GLOPA</name>
<feature type="signal peptide" evidence="9">
    <location>
        <begin position="1"/>
        <end position="19"/>
    </location>
</feature>
<dbReference type="Gene3D" id="2.30.230.10">
    <property type="entry name" value="Lipovitellin, beta-sheet shell regions, chain A"/>
    <property type="match status" value="1"/>
</dbReference>
<dbReference type="InterPro" id="IPR050733">
    <property type="entry name" value="Vitellogenin/Apolipophorin"/>
</dbReference>
<evidence type="ECO:0000256" key="5">
    <source>
        <dbReference type="ARBA" id="ARBA00023157"/>
    </source>
</evidence>
<dbReference type="InterPro" id="IPR015819">
    <property type="entry name" value="Lipid_transp_b-sht_shell"/>
</dbReference>
<dbReference type="WBParaSite" id="GPLIN_000012800">
    <property type="protein sequence ID" value="GPLIN_000012800"/>
    <property type="gene ID" value="GPLIN_000012800"/>
</dbReference>
<evidence type="ECO:0000256" key="1">
    <source>
        <dbReference type="ARBA" id="ARBA00004613"/>
    </source>
</evidence>
<comment type="subcellular location">
    <subcellularLocation>
        <location evidence="1">Secreted</location>
    </subcellularLocation>
</comment>
<evidence type="ECO:0000256" key="8">
    <source>
        <dbReference type="SAM" id="MobiDB-lite"/>
    </source>
</evidence>
<evidence type="ECO:0000259" key="10">
    <source>
        <dbReference type="PROSITE" id="PS51211"/>
    </source>
</evidence>
<evidence type="ECO:0000256" key="7">
    <source>
        <dbReference type="PROSITE-ProRule" id="PRU00557"/>
    </source>
</evidence>
<keyword evidence="3 9" id="KW-0732">Signal</keyword>
<feature type="domain" description="VWFD" evidence="11">
    <location>
        <begin position="1961"/>
        <end position="2151"/>
    </location>
</feature>
<dbReference type="Pfam" id="PF01347">
    <property type="entry name" value="Vitellogenin_N"/>
    <property type="match status" value="2"/>
</dbReference>
<keyword evidence="4" id="KW-0758">Storage protein</keyword>
<dbReference type="InterPro" id="IPR015255">
    <property type="entry name" value="Vitellinogen_open_b-sht"/>
</dbReference>
<accession>A0A183BHQ0</accession>
<feature type="region of interest" description="Disordered" evidence="8">
    <location>
        <begin position="182"/>
        <end position="203"/>
    </location>
</feature>
<dbReference type="FunFam" id="1.25.10.20:FF:000003">
    <property type="entry name" value="Vitellogenin C"/>
    <property type="match status" value="1"/>
</dbReference>
<keyword evidence="6" id="KW-0325">Glycoprotein</keyword>
<evidence type="ECO:0000256" key="9">
    <source>
        <dbReference type="SAM" id="SignalP"/>
    </source>
</evidence>
<organism evidence="12 13">
    <name type="scientific">Globodera pallida</name>
    <name type="common">Potato cyst nematode worm</name>
    <name type="synonym">Heterodera pallida</name>
    <dbReference type="NCBI Taxonomy" id="36090"/>
    <lineage>
        <taxon>Eukaryota</taxon>
        <taxon>Metazoa</taxon>
        <taxon>Ecdysozoa</taxon>
        <taxon>Nematoda</taxon>
        <taxon>Chromadorea</taxon>
        <taxon>Rhabditida</taxon>
        <taxon>Tylenchina</taxon>
        <taxon>Tylenchomorpha</taxon>
        <taxon>Tylenchoidea</taxon>
        <taxon>Heteroderidae</taxon>
        <taxon>Heteroderinae</taxon>
        <taxon>Globodera</taxon>
    </lineage>
</organism>
<evidence type="ECO:0000256" key="2">
    <source>
        <dbReference type="ARBA" id="ARBA00022525"/>
    </source>
</evidence>
<keyword evidence="2" id="KW-0964">Secreted</keyword>
<sequence>MRTLVLLAFVAAFLCLSAGRQYNSNSPARAGFLGFNPNSALKPFQQKNIEYTFLYNAQIASGLQSEENAANPQQKAVTRIQCLAKIQFASERHGQLQLQQCQAGQQNAQMSEAQEVQPMGAFEQTTIPSQTKQQLQRPCQFSYSNGVIERVQFQNDDHVWSKNFKKAVLNIIQLNLKRNNAQGLRKSDVRDEQEQGTEQDAWQAKQGKTFEIPEITLEGACQTTYTINKAWSEQQYNVTKTINFKKCQKIADVANGFQTDQPQAQCAQCQQYWAQQQTDQNLWPGQSDVNSAQFRDEQQNPCAKCDPKEVKENELDRSTVIRCQIEGEPTEQYALHGCELRSQYLYRNSKSAVGNNGAAMHTIVAANLQALDAKPMQQQQIPAISASKDETLMYSNEKEVDEKRFYRNGDVDFSKDGKDSPFAQVPKVQQATQALLKLMQNTQDKHKGIDQQVPVQQQRLVEMLRMCTQQELRQVEQQFPGTTAQQKEQCKQIFVNSLAQCGTLNCVAELAKRIKNKQVSQATSVKALLALNQLPAPSDSILDELEQLCKSEAINSQPTSKQSCWLTFGALVNEVCQHKTEKNAQECVEETANCVQSGFHKKGQCPTEKKQKYKEAMLDVYQTNECIYDKVVAMSALGNAGLHNALTDLEKIIKNPRESRVVRIMAIEATRRLQVNAPWEVQNILLPVFLNTREQPQVRTAAFANLLNTQPGPQVVDQLMYTMAKEPNKEVQSYVYRTMKALAKSQNPSEKKIAKHIKSALKMANVDEQQLRSSGKWQYSVFNAEEREGVFVSFAQQVSSRSALPAYAHAQLDSHFNDQYQLNNIKVFMLQQEAENWYGNLADRFIKQKQHTRAQRRNQQNSQRLHNIYEALGIKNRRSDFGTELDDSKEFDKDQQNIKPFAMLSLRSNNVDKAFLALDEHTMEEQTRKILNGEEKANWALLFGQGQQLNTAIVQNLNEKEAKVPTSVGVPLRILNSMPVLANIEGQIKIKVESARLTSPLGIQFDVNAKASGRLAQIQKMELWTPFAASGVECVRSMQVNLPLQGELNANSDQGISLKAKLPQQKTDLASAHSLPITFIAKVDPKTNLVREPRQILTIHDPKLEQQQHEVNVVQGQKNLAMPLHFRGHFHWPAEPTSYQQFAQLLLATENAVHVHYQPSRDSPREVIFRVTGEHFQQVAQHEKPDMQLRKFFAEEFHNAYSCNAEQCQQGGDCEQCSKFEQQQQEDAQEIEGQEQRQQMLNNFISAYKPRQQYKHSLKLIAQTNGGAKDAKAQCDIQAQCDEQMNYCKVQLKAERPPIANENMKWTGADQGQPKQHVNIRMHGTQAHTQQVRAVLQQQNKKRLISAQQKRNFQRRSAFLNKFQIEAAYSLKSKAQNAINRVLEVLKSTYFWNTKSQMLLSGQNAQKNGKMAATILIDPMTQKNANVTIRTPAQQVRMQQIELPYKVRPFSLIRQQSARQTNSFSQLFHNFNINNRPQCTIDGRNVNTFDDLIYTAPLILQLSRSVGQRLRFGSAPIRRADEEGSATTEQQRNTAQNAEKVLKVITPEHQIECQPKTNANSPRQLICRVDGKQITGDEQCQDNYCVQFNNPQQNDLTVQTEGIAVRFNGRKAWLKISQAYKNTQCGLCGHYDDSDDQQEELRMANGRTTSNLAEFHRSYVLEDSEQCSQQVLNNFYNEQSSEQDTNEAEDEDQQDVDWQKEQFDGQFNSLEEDDDEDTVNRPLEIISDISAQKCCCCCDNEDGQCQQNCQDNDECQEKCDQCEQSPPQCCCCCEEGDSQCQEKCQTSKQCDANCKDGRCAEQLAVWPTWKTKIHEESHAVCFSTRPVKQCPQGAQAYSSLTNDYATGVEQNKSKKVNFVCMERSEPETRRLLSLLRRGQRVVDVNARGASFTQNMAATILIDPMTQKNANVTIRTPAQQVRMQQIELPYKVRPFSLIRQQSARQTNSFSQLFHNFNINNRPQCTIDGRNVNTFDDLIYTAPLSSNCHAVLAKDCGSDQPQFVVLMKKVQQQQNNKKSAQNAEKVLKVITPEHQIECQPKTNANSPRQLICRVDGKQITGDEQCQDNYCVQFNNPQQNDLTVQTEGIAVRFNGRKAWLKISQAYKNTQCGLCGHYDDSDDQQEELRMANGRTTSNLAEFHRSYVLEDSEQCSQQVLNNFYNEQSSEQDTYYQQYNQQFDNNSEQEKDEAEDEDQQDVDWQKEQFDGQFNSLEEDDDEDTVNRPLEIISDISAQKCCCCCDNEDGQCQQNCQDNDECQEKCDQCEQSPPQCCCCCEEGDSQCQEKCQTNKQCDANCKDGRCAEQLAVWPTWKTKIHEESHAVCFSTRPVKQCPQGAQAYSSLTNDYATGVEQNKSKKVNFVCMERSEPETRRLLSLLRRGQRVVDVNARGASFTQNVSEPQQCWRNRY</sequence>
<dbReference type="GO" id="GO:0005576">
    <property type="term" value="C:extracellular region"/>
    <property type="evidence" value="ECO:0007669"/>
    <property type="project" value="UniProtKB-SubCell"/>
</dbReference>
<dbReference type="SMART" id="SM00638">
    <property type="entry name" value="LPD_N"/>
    <property type="match status" value="1"/>
</dbReference>
<dbReference type="PANTHER" id="PTHR23345">
    <property type="entry name" value="VITELLOGENIN-RELATED"/>
    <property type="match status" value="1"/>
</dbReference>
<evidence type="ECO:0000259" key="11">
    <source>
        <dbReference type="PROSITE" id="PS51233"/>
    </source>
</evidence>
<proteinExistence type="predicted"/>
<dbReference type="InterPro" id="IPR001747">
    <property type="entry name" value="Vitellogenin_N"/>
</dbReference>
<comment type="caution">
    <text evidence="7">Lacks conserved residue(s) required for the propagation of feature annotation.</text>
</comment>
<dbReference type="SUPFAM" id="SSF56968">
    <property type="entry name" value="Lipovitellin-phosvitin complex, beta-sheet shell regions"/>
    <property type="match status" value="2"/>
</dbReference>
<dbReference type="Gene3D" id="2.20.80.10">
    <property type="entry name" value="Lipovitellin-phosvitin complex, chain A, domain 4"/>
    <property type="match status" value="1"/>
</dbReference>
<feature type="domain" description="Vitellogenin" evidence="10">
    <location>
        <begin position="44"/>
        <end position="808"/>
    </location>
</feature>
<dbReference type="SMART" id="SM00216">
    <property type="entry name" value="VWD"/>
    <property type="match status" value="2"/>
</dbReference>
<dbReference type="SMART" id="SM01169">
    <property type="entry name" value="DUF1943"/>
    <property type="match status" value="1"/>
</dbReference>
<dbReference type="Pfam" id="PF00094">
    <property type="entry name" value="VWD"/>
    <property type="match status" value="2"/>
</dbReference>
<keyword evidence="5 7" id="KW-1015">Disulfide bond</keyword>
<feature type="chain" id="PRO_5008146203" evidence="9">
    <location>
        <begin position="20"/>
        <end position="2406"/>
    </location>
</feature>
<evidence type="ECO:0000313" key="12">
    <source>
        <dbReference type="Proteomes" id="UP000050741"/>
    </source>
</evidence>
<dbReference type="PROSITE" id="PS51211">
    <property type="entry name" value="VITELLOGENIN"/>
    <property type="match status" value="1"/>
</dbReference>
<reference evidence="12" key="1">
    <citation type="submission" date="2013-12" db="EMBL/GenBank/DDBJ databases">
        <authorList>
            <person name="Aslett M."/>
        </authorList>
    </citation>
    <scope>NUCLEOTIDE SEQUENCE [LARGE SCALE GENOMIC DNA]</scope>
    <source>
        <strain evidence="12">Lindley</strain>
    </source>
</reference>
<protein>
    <submittedName>
        <fullName evidence="13">Vitellogenin domain-containing protein</fullName>
    </submittedName>
</protein>
<dbReference type="SUPFAM" id="SSF48431">
    <property type="entry name" value="Lipovitellin-phosvitin complex, superhelical domain"/>
    <property type="match status" value="1"/>
</dbReference>
<dbReference type="InterPro" id="IPR011030">
    <property type="entry name" value="Lipovitellin_superhlx_dom"/>
</dbReference>
<feature type="domain" description="VWFD" evidence="11">
    <location>
        <begin position="1477"/>
        <end position="1668"/>
    </location>
</feature>
<dbReference type="Gene3D" id="1.25.10.20">
    <property type="entry name" value="Vitellinogen, superhelical"/>
    <property type="match status" value="1"/>
</dbReference>
<reference evidence="13" key="3">
    <citation type="submission" date="2016-06" db="UniProtKB">
        <authorList>
            <consortium name="WormBaseParasite"/>
        </authorList>
    </citation>
    <scope>IDENTIFICATION</scope>
</reference>
<dbReference type="PROSITE" id="PS51233">
    <property type="entry name" value="VWFD"/>
    <property type="match status" value="2"/>
</dbReference>
<evidence type="ECO:0000256" key="4">
    <source>
        <dbReference type="ARBA" id="ARBA00022761"/>
    </source>
</evidence>
<dbReference type="PANTHER" id="PTHR23345:SF15">
    <property type="entry name" value="VITELLOGENIN 1-RELATED"/>
    <property type="match status" value="1"/>
</dbReference>
<reference evidence="12" key="2">
    <citation type="submission" date="2014-05" db="EMBL/GenBank/DDBJ databases">
        <title>The genome and life-stage specific transcriptomes of Globodera pallida elucidate key aspects of plant parasitism by a cyst nematode.</title>
        <authorList>
            <person name="Cotton J.A."/>
            <person name="Lilley C.J."/>
            <person name="Jones L.M."/>
            <person name="Kikuchi T."/>
            <person name="Reid A.J."/>
            <person name="Thorpe P."/>
            <person name="Tsai I.J."/>
            <person name="Beasley H."/>
            <person name="Blok V."/>
            <person name="Cock P.J.A."/>
            <person name="Van den Akker S.E."/>
            <person name="Holroyd N."/>
            <person name="Hunt M."/>
            <person name="Mantelin S."/>
            <person name="Naghra H."/>
            <person name="Pain A."/>
            <person name="Palomares-Rius J.E."/>
            <person name="Zarowiecki M."/>
            <person name="Berriman M."/>
            <person name="Jones J.T."/>
            <person name="Urwin P.E."/>
        </authorList>
    </citation>
    <scope>NUCLEOTIDE SEQUENCE [LARGE SCALE GENOMIC DNA]</scope>
    <source>
        <strain evidence="12">Lindley</strain>
    </source>
</reference>
<evidence type="ECO:0000256" key="6">
    <source>
        <dbReference type="ARBA" id="ARBA00023180"/>
    </source>
</evidence>
<dbReference type="GO" id="GO:0045735">
    <property type="term" value="F:nutrient reservoir activity"/>
    <property type="evidence" value="ECO:0007669"/>
    <property type="project" value="UniProtKB-KW"/>
</dbReference>
<feature type="disulfide bond" evidence="7">
    <location>
        <begin position="266"/>
        <end position="269"/>
    </location>
</feature>
<keyword evidence="12" id="KW-1185">Reference proteome</keyword>
<dbReference type="GO" id="GO:0005319">
    <property type="term" value="F:lipid transporter activity"/>
    <property type="evidence" value="ECO:0007669"/>
    <property type="project" value="InterPro"/>
</dbReference>
<feature type="disulfide bond" evidence="7">
    <location>
        <begin position="221"/>
        <end position="247"/>
    </location>
</feature>
<evidence type="ECO:0000313" key="13">
    <source>
        <dbReference type="WBParaSite" id="GPLIN_000012800"/>
    </source>
</evidence>
<evidence type="ECO:0000256" key="3">
    <source>
        <dbReference type="ARBA" id="ARBA00022729"/>
    </source>
</evidence>
<dbReference type="InterPro" id="IPR015816">
    <property type="entry name" value="Vitellinogen_b-sht_N"/>
</dbReference>
<dbReference type="Pfam" id="PF09172">
    <property type="entry name" value="Vit_open_b-sht"/>
    <property type="match status" value="1"/>
</dbReference>
<dbReference type="Proteomes" id="UP000050741">
    <property type="component" value="Unassembled WGS sequence"/>
</dbReference>